<feature type="region of interest" description="Disordered" evidence="2">
    <location>
        <begin position="456"/>
        <end position="479"/>
    </location>
</feature>
<evidence type="ECO:0000313" key="4">
    <source>
        <dbReference type="Proteomes" id="UP000001861"/>
    </source>
</evidence>
<keyword evidence="1" id="KW-0175">Coiled coil</keyword>
<dbReference type="InParanoid" id="A8N8R4"/>
<dbReference type="OMA" id="NTILRGP"/>
<gene>
    <name evidence="3" type="ORF">CC1G_00789</name>
</gene>
<evidence type="ECO:0000256" key="1">
    <source>
        <dbReference type="SAM" id="Coils"/>
    </source>
</evidence>
<dbReference type="OrthoDB" id="6088208at2759"/>
<organism evidence="3 4">
    <name type="scientific">Coprinopsis cinerea (strain Okayama-7 / 130 / ATCC MYA-4618 / FGSC 9003)</name>
    <name type="common">Inky cap fungus</name>
    <name type="synonym">Hormographiella aspergillata</name>
    <dbReference type="NCBI Taxonomy" id="240176"/>
    <lineage>
        <taxon>Eukaryota</taxon>
        <taxon>Fungi</taxon>
        <taxon>Dikarya</taxon>
        <taxon>Basidiomycota</taxon>
        <taxon>Agaricomycotina</taxon>
        <taxon>Agaricomycetes</taxon>
        <taxon>Agaricomycetidae</taxon>
        <taxon>Agaricales</taxon>
        <taxon>Agaricineae</taxon>
        <taxon>Psathyrellaceae</taxon>
        <taxon>Coprinopsis</taxon>
    </lineage>
</organism>
<evidence type="ECO:0008006" key="5">
    <source>
        <dbReference type="Google" id="ProtNLM"/>
    </source>
</evidence>
<keyword evidence="4" id="KW-1185">Reference proteome</keyword>
<dbReference type="Proteomes" id="UP000001861">
    <property type="component" value="Unassembled WGS sequence"/>
</dbReference>
<feature type="compositionally biased region" description="Polar residues" evidence="2">
    <location>
        <begin position="1"/>
        <end position="19"/>
    </location>
</feature>
<dbReference type="PANTHER" id="PTHR23159:SF31">
    <property type="entry name" value="CENTROSOME-ASSOCIATED PROTEIN CEP250 ISOFORM X1"/>
    <property type="match status" value="1"/>
</dbReference>
<comment type="caution">
    <text evidence="3">The sequence shown here is derived from an EMBL/GenBank/DDBJ whole genome shotgun (WGS) entry which is preliminary data.</text>
</comment>
<feature type="region of interest" description="Disordered" evidence="2">
    <location>
        <begin position="1"/>
        <end position="215"/>
    </location>
</feature>
<evidence type="ECO:0000313" key="3">
    <source>
        <dbReference type="EMBL" id="EAU90405.2"/>
    </source>
</evidence>
<accession>A8N8R4</accession>
<dbReference type="PANTHER" id="PTHR23159">
    <property type="entry name" value="CENTROSOMAL PROTEIN 2"/>
    <property type="match status" value="1"/>
</dbReference>
<feature type="compositionally biased region" description="Basic and acidic residues" evidence="2">
    <location>
        <begin position="461"/>
        <end position="479"/>
    </location>
</feature>
<feature type="compositionally biased region" description="Low complexity" evidence="2">
    <location>
        <begin position="46"/>
        <end position="89"/>
    </location>
</feature>
<dbReference type="eggNOG" id="ENOG502S5M3">
    <property type="taxonomic scope" value="Eukaryota"/>
</dbReference>
<feature type="compositionally biased region" description="Polar residues" evidence="2">
    <location>
        <begin position="172"/>
        <end position="189"/>
    </location>
</feature>
<dbReference type="HOGENOM" id="CLU_049220_0_0_1"/>
<dbReference type="KEGG" id="cci:CC1G_00789"/>
<dbReference type="EMBL" id="AACS02000007">
    <property type="protein sequence ID" value="EAU90405.2"/>
    <property type="molecule type" value="Genomic_DNA"/>
</dbReference>
<feature type="coiled-coil region" evidence="1">
    <location>
        <begin position="253"/>
        <end position="315"/>
    </location>
</feature>
<name>A8N8R4_COPC7</name>
<dbReference type="AlphaFoldDB" id="A8N8R4"/>
<sequence length="479" mass="53536">MSSLKHSIRQQQAQLQNLENFVRVGPRPYPSDLREELNDNLDMYPPSSYTSSPRHVSSSSLSMSSSGPPPSSFVAPGSPSTSPTTSTAAFKMKRRSSYDVLHDLAGPDSNLPLPKRTDSSMGHHHDSENGVIREGVPFQNGSPQAKRAPSPTRTLSRIPISSVGNARLLADDSQNSVTPPRPSPTSKSISLDGHSNADTSTSSITAVASPSKRLSFTPGNTTKVLADLQTGVVNARNALEHTKSQLRLSQRTVSQLTRTTEDLKESRERLRLENEGLNNVVARKERLLQEVLERARKAEAEAAALKQQLKSETTTSKKTLREMEAALAESTALSSKSEREYITLRDSIKGMVESWKRDTDRLREEINKREAKWKAEGEKIAKDYKQLVQELKKAEKAREDLEKLKKQDEVKNKEVEQMWSDEIAKMREELEKSNQETDKAVKTAKVLEEELARLRRMMRSAGREAAEKEEQEKQDKPPS</sequence>
<feature type="compositionally biased region" description="Basic and acidic residues" evidence="2">
    <location>
        <begin position="115"/>
        <end position="128"/>
    </location>
</feature>
<dbReference type="VEuPathDB" id="FungiDB:CC1G_00789"/>
<dbReference type="STRING" id="240176.A8N8R4"/>
<reference evidence="3 4" key="1">
    <citation type="journal article" date="2010" name="Proc. Natl. Acad. Sci. U.S.A.">
        <title>Insights into evolution of multicellular fungi from the assembled chromosomes of the mushroom Coprinopsis cinerea (Coprinus cinereus).</title>
        <authorList>
            <person name="Stajich J.E."/>
            <person name="Wilke S.K."/>
            <person name="Ahren D."/>
            <person name="Au C.H."/>
            <person name="Birren B.W."/>
            <person name="Borodovsky M."/>
            <person name="Burns C."/>
            <person name="Canback B."/>
            <person name="Casselton L.A."/>
            <person name="Cheng C.K."/>
            <person name="Deng J."/>
            <person name="Dietrich F.S."/>
            <person name="Fargo D.C."/>
            <person name="Farman M.L."/>
            <person name="Gathman A.C."/>
            <person name="Goldberg J."/>
            <person name="Guigo R."/>
            <person name="Hoegger P.J."/>
            <person name="Hooker J.B."/>
            <person name="Huggins A."/>
            <person name="James T.Y."/>
            <person name="Kamada T."/>
            <person name="Kilaru S."/>
            <person name="Kodira C."/>
            <person name="Kues U."/>
            <person name="Kupfer D."/>
            <person name="Kwan H.S."/>
            <person name="Lomsadze A."/>
            <person name="Li W."/>
            <person name="Lilly W.W."/>
            <person name="Ma L.J."/>
            <person name="Mackey A.J."/>
            <person name="Manning G."/>
            <person name="Martin F."/>
            <person name="Muraguchi H."/>
            <person name="Natvig D.O."/>
            <person name="Palmerini H."/>
            <person name="Ramesh M.A."/>
            <person name="Rehmeyer C.J."/>
            <person name="Roe B.A."/>
            <person name="Shenoy N."/>
            <person name="Stanke M."/>
            <person name="Ter-Hovhannisyan V."/>
            <person name="Tunlid A."/>
            <person name="Velagapudi R."/>
            <person name="Vision T.J."/>
            <person name="Zeng Q."/>
            <person name="Zolan M.E."/>
            <person name="Pukkila P.J."/>
        </authorList>
    </citation>
    <scope>NUCLEOTIDE SEQUENCE [LARGE SCALE GENOMIC DNA]</scope>
    <source>
        <strain evidence="4">Okayama-7 / 130 / ATCC MYA-4618 / FGSC 9003</strain>
    </source>
</reference>
<evidence type="ECO:0000256" key="2">
    <source>
        <dbReference type="SAM" id="MobiDB-lite"/>
    </source>
</evidence>
<feature type="compositionally biased region" description="Polar residues" evidence="2">
    <location>
        <begin position="196"/>
        <end position="215"/>
    </location>
</feature>
<proteinExistence type="predicted"/>
<dbReference type="GeneID" id="6007706"/>
<protein>
    <recommendedName>
        <fullName evidence="5">SWI5-dependent HO expression protein 3</fullName>
    </recommendedName>
</protein>
<dbReference type="RefSeq" id="XP_001831242.2">
    <property type="nucleotide sequence ID" value="XM_001831190.2"/>
</dbReference>